<keyword evidence="3" id="KW-1185">Reference proteome</keyword>
<feature type="signal peptide" evidence="1">
    <location>
        <begin position="1"/>
        <end position="30"/>
    </location>
</feature>
<name>A0A6P2BVS5_9ACTN</name>
<organism evidence="2 3">
    <name type="scientific">Trebonia kvetii</name>
    <dbReference type="NCBI Taxonomy" id="2480626"/>
    <lineage>
        <taxon>Bacteria</taxon>
        <taxon>Bacillati</taxon>
        <taxon>Actinomycetota</taxon>
        <taxon>Actinomycetes</taxon>
        <taxon>Streptosporangiales</taxon>
        <taxon>Treboniaceae</taxon>
        <taxon>Trebonia</taxon>
    </lineage>
</organism>
<gene>
    <name evidence="2" type="ORF">EAS64_22465</name>
</gene>
<accession>A0A6P2BVS5</accession>
<protein>
    <submittedName>
        <fullName evidence="2">Uncharacterized protein</fullName>
    </submittedName>
</protein>
<evidence type="ECO:0000256" key="1">
    <source>
        <dbReference type="SAM" id="SignalP"/>
    </source>
</evidence>
<feature type="chain" id="PRO_5038644546" evidence="1">
    <location>
        <begin position="31"/>
        <end position="172"/>
    </location>
</feature>
<dbReference type="EMBL" id="RPFW01000004">
    <property type="protein sequence ID" value="TVZ03202.1"/>
    <property type="molecule type" value="Genomic_DNA"/>
</dbReference>
<reference evidence="2 3" key="1">
    <citation type="submission" date="2018-11" db="EMBL/GenBank/DDBJ databases">
        <title>Trebonia kvetii gen.nov., sp.nov., a novel acidophilic actinobacterium, and proposal of the new actinobacterial family Treboniaceae fam. nov.</title>
        <authorList>
            <person name="Rapoport D."/>
            <person name="Sagova-Mareckova M."/>
            <person name="Sedlacek I."/>
            <person name="Provaznik J."/>
            <person name="Kralova S."/>
            <person name="Pavlinic D."/>
            <person name="Benes V."/>
            <person name="Kopecky J."/>
        </authorList>
    </citation>
    <scope>NUCLEOTIDE SEQUENCE [LARGE SCALE GENOMIC DNA]</scope>
    <source>
        <strain evidence="2 3">15Tr583</strain>
    </source>
</reference>
<dbReference type="Proteomes" id="UP000460272">
    <property type="component" value="Unassembled WGS sequence"/>
</dbReference>
<sequence>MNVATSASPRTRTNRAFSAVCLGLAVPLLAAGCSAAPAGATNDSPAIGPTRAASPTNFPTFQVPATWSGYRNTVYREIQKAVTGKKPRNLHITAGPDLVFWLACLGTGRARLKSPSLGLDWSIPCGTRLDPQSINFSPTTGIATGRKVLVLVTATPGARWEVRVDAPVPPGA</sequence>
<proteinExistence type="predicted"/>
<keyword evidence="1" id="KW-0732">Signal</keyword>
<dbReference type="RefSeq" id="WP_145855741.1">
    <property type="nucleotide sequence ID" value="NZ_RPFW01000004.1"/>
</dbReference>
<evidence type="ECO:0000313" key="3">
    <source>
        <dbReference type="Proteomes" id="UP000460272"/>
    </source>
</evidence>
<dbReference type="AlphaFoldDB" id="A0A6P2BVS5"/>
<comment type="caution">
    <text evidence="2">The sequence shown here is derived from an EMBL/GenBank/DDBJ whole genome shotgun (WGS) entry which is preliminary data.</text>
</comment>
<evidence type="ECO:0000313" key="2">
    <source>
        <dbReference type="EMBL" id="TVZ03202.1"/>
    </source>
</evidence>